<dbReference type="Proteomes" id="UP000887574">
    <property type="component" value="Unplaced"/>
</dbReference>
<protein>
    <submittedName>
        <fullName evidence="2">Uncharacterized protein</fullName>
    </submittedName>
</protein>
<evidence type="ECO:0000313" key="2">
    <source>
        <dbReference type="WBParaSite" id="jg14541"/>
    </source>
</evidence>
<dbReference type="WBParaSite" id="jg14541">
    <property type="protein sequence ID" value="jg14541"/>
    <property type="gene ID" value="jg14541"/>
</dbReference>
<organism evidence="1 2">
    <name type="scientific">Ditylenchus dipsaci</name>
    <dbReference type="NCBI Taxonomy" id="166011"/>
    <lineage>
        <taxon>Eukaryota</taxon>
        <taxon>Metazoa</taxon>
        <taxon>Ecdysozoa</taxon>
        <taxon>Nematoda</taxon>
        <taxon>Chromadorea</taxon>
        <taxon>Rhabditida</taxon>
        <taxon>Tylenchina</taxon>
        <taxon>Tylenchomorpha</taxon>
        <taxon>Sphaerularioidea</taxon>
        <taxon>Anguinidae</taxon>
        <taxon>Anguininae</taxon>
        <taxon>Ditylenchus</taxon>
    </lineage>
</organism>
<keyword evidence="1" id="KW-1185">Reference proteome</keyword>
<proteinExistence type="predicted"/>
<evidence type="ECO:0000313" key="1">
    <source>
        <dbReference type="Proteomes" id="UP000887574"/>
    </source>
</evidence>
<reference evidence="2" key="1">
    <citation type="submission" date="2022-11" db="UniProtKB">
        <authorList>
            <consortium name="WormBaseParasite"/>
        </authorList>
    </citation>
    <scope>IDENTIFICATION</scope>
</reference>
<dbReference type="AlphaFoldDB" id="A0A915D1Z2"/>
<name>A0A915D1Z2_9BILA</name>
<accession>A0A915D1Z2</accession>
<sequence>MANTQLVHSQRIGRKTVPLTLTEDGLDCYSWTKRGRTVTLADSSEQVYLNCAGYRAVIDKKGAKKQPIKTLNFSLAKCFFSPQLLIDKNSNFALIWRYIA</sequence>